<dbReference type="AlphaFoldDB" id="A0A1F7RVI2"/>
<gene>
    <name evidence="3" type="ORF">A2W05_04720</name>
</gene>
<feature type="transmembrane region" description="Helical" evidence="2">
    <location>
        <begin position="197"/>
        <end position="218"/>
    </location>
</feature>
<keyword evidence="2" id="KW-0812">Transmembrane</keyword>
<dbReference type="EMBL" id="MGDE01000126">
    <property type="protein sequence ID" value="OGL45566.1"/>
    <property type="molecule type" value="Genomic_DNA"/>
</dbReference>
<organism evidence="3 4">
    <name type="scientific">Candidatus Schekmanbacteria bacterium RBG_16_38_10</name>
    <dbReference type="NCBI Taxonomy" id="1817879"/>
    <lineage>
        <taxon>Bacteria</taxon>
        <taxon>Candidatus Schekmaniibacteriota</taxon>
    </lineage>
</organism>
<protein>
    <recommendedName>
        <fullName evidence="5">Helix-turn-helix domain-containing protein</fullName>
    </recommendedName>
</protein>
<evidence type="ECO:0000313" key="4">
    <source>
        <dbReference type="Proteomes" id="UP000178797"/>
    </source>
</evidence>
<name>A0A1F7RVI2_9BACT</name>
<dbReference type="Proteomes" id="UP000178797">
    <property type="component" value="Unassembled WGS sequence"/>
</dbReference>
<reference evidence="3 4" key="1">
    <citation type="journal article" date="2016" name="Nat. Commun.">
        <title>Thousands of microbial genomes shed light on interconnected biogeochemical processes in an aquifer system.</title>
        <authorList>
            <person name="Anantharaman K."/>
            <person name="Brown C.T."/>
            <person name="Hug L.A."/>
            <person name="Sharon I."/>
            <person name="Castelle C.J."/>
            <person name="Probst A.J."/>
            <person name="Thomas B.C."/>
            <person name="Singh A."/>
            <person name="Wilkins M.J."/>
            <person name="Karaoz U."/>
            <person name="Brodie E.L."/>
            <person name="Williams K.H."/>
            <person name="Hubbard S.S."/>
            <person name="Banfield J.F."/>
        </authorList>
    </citation>
    <scope>NUCLEOTIDE SEQUENCE [LARGE SCALE GENOMIC DNA]</scope>
</reference>
<proteinExistence type="predicted"/>
<keyword evidence="2" id="KW-0472">Membrane</keyword>
<evidence type="ECO:0000256" key="2">
    <source>
        <dbReference type="SAM" id="Phobius"/>
    </source>
</evidence>
<evidence type="ECO:0000313" key="3">
    <source>
        <dbReference type="EMBL" id="OGL45566.1"/>
    </source>
</evidence>
<sequence>MVDYYSFDDVLKELQLNEDELKRMVSEGQIRAFRSENKMKFKKEDIEKMRKEKITEPTIILPASEEEESILDLDIPLEGISPPTAKPTETIESGTTAVPTETLNLDQTDISIELGKETSGLPAEDTFVTDVTDTSIPTETLQLSEEGLGTEDLTKTLGGITAGPPPKTKVTQIKKKKEAIAVPAAVEAEIERRKPSVIWTIIIMLAFAVVAYCVFFFYDLMRVEQGKTDRPANLTAGTAEWVLSKYYEDPEWRNAFESKFPEGYKPTRYSRPTFRDSDEPTGAGLEEMQKPR</sequence>
<comment type="caution">
    <text evidence="3">The sequence shown here is derived from an EMBL/GenBank/DDBJ whole genome shotgun (WGS) entry which is preliminary data.</text>
</comment>
<evidence type="ECO:0000256" key="1">
    <source>
        <dbReference type="SAM" id="MobiDB-lite"/>
    </source>
</evidence>
<keyword evidence="2" id="KW-1133">Transmembrane helix</keyword>
<feature type="region of interest" description="Disordered" evidence="1">
    <location>
        <begin position="261"/>
        <end position="292"/>
    </location>
</feature>
<accession>A0A1F7RVI2</accession>
<evidence type="ECO:0008006" key="5">
    <source>
        <dbReference type="Google" id="ProtNLM"/>
    </source>
</evidence>